<name>A0ABR9T8E8_9SPHI</name>
<dbReference type="RefSeq" id="WP_196940720.1">
    <property type="nucleotide sequence ID" value="NZ_MU158691.1"/>
</dbReference>
<feature type="modified residue" description="4-aspartylphosphate" evidence="2">
    <location>
        <position position="57"/>
    </location>
</feature>
<evidence type="ECO:0000256" key="1">
    <source>
        <dbReference type="ARBA" id="ARBA00022553"/>
    </source>
</evidence>
<dbReference type="Pfam" id="PF00072">
    <property type="entry name" value="Response_reg"/>
    <property type="match status" value="1"/>
</dbReference>
<dbReference type="CDD" id="cd17569">
    <property type="entry name" value="REC_HupR-like"/>
    <property type="match status" value="1"/>
</dbReference>
<dbReference type="InterPro" id="IPR001789">
    <property type="entry name" value="Sig_transdc_resp-reg_receiver"/>
</dbReference>
<organism evidence="4 5">
    <name type="scientific">Sphingobacterium pedocola</name>
    <dbReference type="NCBI Taxonomy" id="2082722"/>
    <lineage>
        <taxon>Bacteria</taxon>
        <taxon>Pseudomonadati</taxon>
        <taxon>Bacteroidota</taxon>
        <taxon>Sphingobacteriia</taxon>
        <taxon>Sphingobacteriales</taxon>
        <taxon>Sphingobacteriaceae</taxon>
        <taxon>Sphingobacterium</taxon>
    </lineage>
</organism>
<gene>
    <name evidence="4" type="ORF">C4F40_09250</name>
</gene>
<sequence>MENKNTKITVLYVDDEENNLVSFKATFRLKYKVYTAISGSEAIDIVKENRIEIIITDQRMPEMTGVEFLEEVIKIDTEPMRILLTGYADMGAVIDAVNKGKIFHYLNKPWSEEELDETIQRAYEVYAKRKKLLETYSKLELSNEQLEFLLRQKLLS</sequence>
<dbReference type="Proteomes" id="UP000618319">
    <property type="component" value="Unassembled WGS sequence"/>
</dbReference>
<dbReference type="SUPFAM" id="SSF52172">
    <property type="entry name" value="CheY-like"/>
    <property type="match status" value="1"/>
</dbReference>
<dbReference type="SMART" id="SM00448">
    <property type="entry name" value="REC"/>
    <property type="match status" value="1"/>
</dbReference>
<evidence type="ECO:0000313" key="5">
    <source>
        <dbReference type="Proteomes" id="UP000618319"/>
    </source>
</evidence>
<keyword evidence="1 2" id="KW-0597">Phosphoprotein</keyword>
<reference evidence="4 5" key="1">
    <citation type="submission" date="2018-02" db="EMBL/GenBank/DDBJ databases">
        <title>Sphingobacterium KA21.</title>
        <authorList>
            <person name="Vasarhelyi B.M."/>
            <person name="Deshmukh S."/>
            <person name="Balint B."/>
            <person name="Kukolya J."/>
        </authorList>
    </citation>
    <scope>NUCLEOTIDE SEQUENCE [LARGE SCALE GENOMIC DNA]</scope>
    <source>
        <strain evidence="4 5">Ka21</strain>
    </source>
</reference>
<dbReference type="PROSITE" id="PS50110">
    <property type="entry name" value="RESPONSE_REGULATORY"/>
    <property type="match status" value="1"/>
</dbReference>
<proteinExistence type="predicted"/>
<feature type="domain" description="Response regulatory" evidence="3">
    <location>
        <begin position="9"/>
        <end position="123"/>
    </location>
</feature>
<dbReference type="EMBL" id="PSKQ01000018">
    <property type="protein sequence ID" value="MBE8720907.1"/>
    <property type="molecule type" value="Genomic_DNA"/>
</dbReference>
<evidence type="ECO:0000259" key="3">
    <source>
        <dbReference type="PROSITE" id="PS50110"/>
    </source>
</evidence>
<protein>
    <submittedName>
        <fullName evidence="4">Two-component system response regulator</fullName>
    </submittedName>
</protein>
<dbReference type="PANTHER" id="PTHR44591">
    <property type="entry name" value="STRESS RESPONSE REGULATOR PROTEIN 1"/>
    <property type="match status" value="1"/>
</dbReference>
<evidence type="ECO:0000313" key="4">
    <source>
        <dbReference type="EMBL" id="MBE8720907.1"/>
    </source>
</evidence>
<accession>A0ABR9T8E8</accession>
<dbReference type="Gene3D" id="3.40.50.2300">
    <property type="match status" value="1"/>
</dbReference>
<comment type="caution">
    <text evidence="4">The sequence shown here is derived from an EMBL/GenBank/DDBJ whole genome shotgun (WGS) entry which is preliminary data.</text>
</comment>
<keyword evidence="5" id="KW-1185">Reference proteome</keyword>
<dbReference type="InterPro" id="IPR011006">
    <property type="entry name" value="CheY-like_superfamily"/>
</dbReference>
<dbReference type="InterPro" id="IPR050595">
    <property type="entry name" value="Bact_response_regulator"/>
</dbReference>
<dbReference type="PANTHER" id="PTHR44591:SF19">
    <property type="entry name" value="TWO-COMPONENT RESPONSE REGULATOR-RELATED"/>
    <property type="match status" value="1"/>
</dbReference>
<evidence type="ECO:0000256" key="2">
    <source>
        <dbReference type="PROSITE-ProRule" id="PRU00169"/>
    </source>
</evidence>